<reference evidence="4 5" key="1">
    <citation type="submission" date="2014-04" db="EMBL/GenBank/DDBJ databases">
        <authorList>
            <person name="Sears C."/>
            <person name="Carroll K."/>
            <person name="Sack B.R."/>
            <person name="Qadri F."/>
            <person name="Myers L.L."/>
            <person name="Chung G.-T."/>
            <person name="Escheverria P."/>
            <person name="Fraser C.M."/>
            <person name="Sadzewicz L."/>
            <person name="Shefchek K.A."/>
            <person name="Tallon L."/>
            <person name="Das S.P."/>
            <person name="Daugherty S."/>
            <person name="Mongodin E.F."/>
        </authorList>
    </citation>
    <scope>NUCLEOTIDE SEQUENCE [LARGE SCALE GENOMIC DNA]</scope>
    <source>
        <strain evidence="4 5">3975 RP4</strain>
    </source>
</reference>
<feature type="signal peptide" evidence="2">
    <location>
        <begin position="1"/>
        <end position="22"/>
    </location>
</feature>
<comment type="caution">
    <text evidence="4">The sequence shown here is derived from an EMBL/GenBank/DDBJ whole genome shotgun (WGS) entry which is preliminary data.</text>
</comment>
<dbReference type="Pfam" id="PF13505">
    <property type="entry name" value="OMP_b-brl"/>
    <property type="match status" value="1"/>
</dbReference>
<evidence type="ECO:0000313" key="4">
    <source>
        <dbReference type="EMBL" id="KDS54992.1"/>
    </source>
</evidence>
<keyword evidence="1 2" id="KW-0732">Signal</keyword>
<evidence type="ECO:0000259" key="3">
    <source>
        <dbReference type="Pfam" id="PF13505"/>
    </source>
</evidence>
<sequence length="199" mass="21505">MKKIISVLMVAVCLMMAAPAQAQLHFGVKGGLNISKLSFSKDAFKGDNKTGFFVGPMAEFTLPIIGIGADVAALYSQTDLGVDGEKTMKLKTFAVPVNLKWSFGLGSMLGAYIAAGPQFDFNIGNKTWTRELSLKKSTTSFNVGAGLKLIRHLQLGVNYNFALSKTGTYEYYTEGGSGDGHHSVNIKNNTWQVSLAYLF</sequence>
<dbReference type="InterPro" id="IPR011250">
    <property type="entry name" value="OMP/PagP_B-barrel"/>
</dbReference>
<dbReference type="InterPro" id="IPR027385">
    <property type="entry name" value="Beta-barrel_OMP"/>
</dbReference>
<dbReference type="AlphaFoldDB" id="A0A069SKP8"/>
<gene>
    <name evidence="4" type="ORF">M099_1429</name>
</gene>
<evidence type="ECO:0000313" key="5">
    <source>
        <dbReference type="Proteomes" id="UP000027661"/>
    </source>
</evidence>
<organism evidence="4 5">
    <name type="scientific">Phocaeicola vulgatus str. 3975 RP4</name>
    <dbReference type="NCBI Taxonomy" id="1339352"/>
    <lineage>
        <taxon>Bacteria</taxon>
        <taxon>Pseudomonadati</taxon>
        <taxon>Bacteroidota</taxon>
        <taxon>Bacteroidia</taxon>
        <taxon>Bacteroidales</taxon>
        <taxon>Bacteroidaceae</taxon>
        <taxon>Phocaeicola</taxon>
    </lineage>
</organism>
<dbReference type="Proteomes" id="UP000027661">
    <property type="component" value="Unassembled WGS sequence"/>
</dbReference>
<dbReference type="RefSeq" id="WP_022508064.1">
    <property type="nucleotide sequence ID" value="NZ_JNHM01000018.1"/>
</dbReference>
<protein>
    <submittedName>
        <fullName evidence="4">Outer membrane beta-barrel domain protein</fullName>
    </submittedName>
</protein>
<evidence type="ECO:0000256" key="2">
    <source>
        <dbReference type="SAM" id="SignalP"/>
    </source>
</evidence>
<dbReference type="SUPFAM" id="SSF56925">
    <property type="entry name" value="OMPA-like"/>
    <property type="match status" value="1"/>
</dbReference>
<feature type="chain" id="PRO_5001669816" evidence="2">
    <location>
        <begin position="23"/>
        <end position="199"/>
    </location>
</feature>
<evidence type="ECO:0000256" key="1">
    <source>
        <dbReference type="ARBA" id="ARBA00022729"/>
    </source>
</evidence>
<proteinExistence type="predicted"/>
<accession>A0A069SKP8</accession>
<dbReference type="EMBL" id="JNHM01000018">
    <property type="protein sequence ID" value="KDS54992.1"/>
    <property type="molecule type" value="Genomic_DNA"/>
</dbReference>
<feature type="domain" description="Outer membrane protein beta-barrel" evidence="3">
    <location>
        <begin position="7"/>
        <end position="199"/>
    </location>
</feature>
<dbReference type="PATRIC" id="fig|1339352.3.peg.1381"/>
<name>A0A069SKP8_PHOVU</name>